<dbReference type="EMBL" id="JBGMDY010000009">
    <property type="protein sequence ID" value="KAL2322019.1"/>
    <property type="molecule type" value="Genomic_DNA"/>
</dbReference>
<sequence length="64" mass="6798">MMETTPKDDVGEETVKTTSLGAAHQLLGQQGKILSRSVRNSGRGAQLSDSGDPGGDGKWRRIQS</sequence>
<dbReference type="AlphaFoldDB" id="A0ABD1LER4"/>
<feature type="region of interest" description="Disordered" evidence="1">
    <location>
        <begin position="33"/>
        <end position="64"/>
    </location>
</feature>
<evidence type="ECO:0000313" key="3">
    <source>
        <dbReference type="Proteomes" id="UP001603857"/>
    </source>
</evidence>
<protein>
    <submittedName>
        <fullName evidence="2">Uncharacterized protein</fullName>
    </submittedName>
</protein>
<organism evidence="2 3">
    <name type="scientific">Flemingia macrophylla</name>
    <dbReference type="NCBI Taxonomy" id="520843"/>
    <lineage>
        <taxon>Eukaryota</taxon>
        <taxon>Viridiplantae</taxon>
        <taxon>Streptophyta</taxon>
        <taxon>Embryophyta</taxon>
        <taxon>Tracheophyta</taxon>
        <taxon>Spermatophyta</taxon>
        <taxon>Magnoliopsida</taxon>
        <taxon>eudicotyledons</taxon>
        <taxon>Gunneridae</taxon>
        <taxon>Pentapetalae</taxon>
        <taxon>rosids</taxon>
        <taxon>fabids</taxon>
        <taxon>Fabales</taxon>
        <taxon>Fabaceae</taxon>
        <taxon>Papilionoideae</taxon>
        <taxon>50 kb inversion clade</taxon>
        <taxon>NPAAA clade</taxon>
        <taxon>indigoferoid/millettioid clade</taxon>
        <taxon>Phaseoleae</taxon>
        <taxon>Flemingia</taxon>
    </lineage>
</organism>
<feature type="compositionally biased region" description="Basic and acidic residues" evidence="1">
    <location>
        <begin position="55"/>
        <end position="64"/>
    </location>
</feature>
<keyword evidence="3" id="KW-1185">Reference proteome</keyword>
<comment type="caution">
    <text evidence="2">The sequence shown here is derived from an EMBL/GenBank/DDBJ whole genome shotgun (WGS) entry which is preliminary data.</text>
</comment>
<accession>A0ABD1LER4</accession>
<reference evidence="2 3" key="1">
    <citation type="submission" date="2024-08" db="EMBL/GenBank/DDBJ databases">
        <title>Insights into the chromosomal genome structure of Flemingia macrophylla.</title>
        <authorList>
            <person name="Ding Y."/>
            <person name="Zhao Y."/>
            <person name="Bi W."/>
            <person name="Wu M."/>
            <person name="Zhao G."/>
            <person name="Gong Y."/>
            <person name="Li W."/>
            <person name="Zhang P."/>
        </authorList>
    </citation>
    <scope>NUCLEOTIDE SEQUENCE [LARGE SCALE GENOMIC DNA]</scope>
    <source>
        <strain evidence="2">DYQJB</strain>
        <tissue evidence="2">Leaf</tissue>
    </source>
</reference>
<dbReference type="Proteomes" id="UP001603857">
    <property type="component" value="Unassembled WGS sequence"/>
</dbReference>
<evidence type="ECO:0000313" key="2">
    <source>
        <dbReference type="EMBL" id="KAL2322019.1"/>
    </source>
</evidence>
<proteinExistence type="predicted"/>
<gene>
    <name evidence="2" type="ORF">Fmac_026398</name>
</gene>
<name>A0ABD1LER4_9FABA</name>
<evidence type="ECO:0000256" key="1">
    <source>
        <dbReference type="SAM" id="MobiDB-lite"/>
    </source>
</evidence>